<dbReference type="SMART" id="SM00363">
    <property type="entry name" value="S4"/>
    <property type="match status" value="1"/>
</dbReference>
<dbReference type="Pfam" id="PF00849">
    <property type="entry name" value="PseudoU_synth_2"/>
    <property type="match status" value="1"/>
</dbReference>
<dbReference type="NCBIfam" id="TIGR00093">
    <property type="entry name" value="pseudouridine synthase"/>
    <property type="match status" value="1"/>
</dbReference>
<keyword evidence="2 4" id="KW-0694">RNA-binding</keyword>
<dbReference type="InterPro" id="IPR050343">
    <property type="entry name" value="RsuA_PseudoU_synthase"/>
</dbReference>
<keyword evidence="3 5" id="KW-0413">Isomerase</keyword>
<dbReference type="EMBL" id="WNDQ01000009">
    <property type="protein sequence ID" value="KAF1022798.1"/>
    <property type="molecule type" value="Genomic_DNA"/>
</dbReference>
<accession>A0A7V8JRH4</accession>
<dbReference type="Gene3D" id="3.10.290.10">
    <property type="entry name" value="RNA-binding S4 domain"/>
    <property type="match status" value="1"/>
</dbReference>
<dbReference type="FunFam" id="3.30.70.1560:FF:000001">
    <property type="entry name" value="Pseudouridine synthase"/>
    <property type="match status" value="1"/>
</dbReference>
<dbReference type="Pfam" id="PF01479">
    <property type="entry name" value="S4"/>
    <property type="match status" value="1"/>
</dbReference>
<sequence length="680" mass="71380">MNDENTTPSLPGFDSGQPDADQPAKAPRKPRARKTAAADAAVETAAPASAESASVPAAEAASAAASADGEAKPKRTRRPRKAVADEGVYQDGAAADAVAQPAAAEWSPPPVAEEPKVAFAAAESDEGQASAAPAESGDERSQGPGKRRRKLRSKYGVGGADRRKPRDDDAAEHEGADQAEDADGAAFEHAATAGEAVPPTLFADVISGQFDADEADESLPPPKRALQPQPETPKLHKVLAQAGMGSRLEMEQMITEGKISVNNEPAHVGQRIQFGDQIKVNGKVIRVRIAPPPPRVLAYHKPVGEVVTHDDPQNRPTVFRRLPKLYQGKWQSVGRLDLNTEGLLLFTSSGELANRLMHPRFGLQREYAVRVLGALSQEEKQQLLDGVRLDDGMAQFQSIEEGGGDGANCWYRVTIAEGRNREVRRMIESVGHAVSRLIRIRYGAMVLPRGLKRGAWIELDDREIRALTQASGGPLSSESISQPTGNRQGRGGNNRQGGRGGRNNKAQGGGGQPAGERFDDNRPPKARQGNNNHGGGNHGGYGGGNHGGNGGGGNGGNGTRQDGRRGGNKGNRGNGQNPDQNNQPRGEQPEKQPTADAYMQSRSLAQIRGARRRGFGNDGMPGGRGDGQPDPMRTSVGYIGADSFSRAGSGFGGQRRGGGGGGGYGGGGNGGRGGRGGRSR</sequence>
<dbReference type="InterPro" id="IPR000748">
    <property type="entry name" value="PsdUridine_synth_RsuA/RluB/E/F"/>
</dbReference>
<gene>
    <name evidence="8" type="primary">rluB</name>
    <name evidence="8" type="ORF">GAK30_00955</name>
</gene>
<dbReference type="Proteomes" id="UP000461670">
    <property type="component" value="Unassembled WGS sequence"/>
</dbReference>
<comment type="similarity">
    <text evidence="1 5">Belongs to the pseudouridine synthase RsuA family.</text>
</comment>
<dbReference type="PROSITE" id="PS01149">
    <property type="entry name" value="PSI_RSU"/>
    <property type="match status" value="1"/>
</dbReference>
<feature type="compositionally biased region" description="Gly residues" evidence="6">
    <location>
        <begin position="488"/>
        <end position="513"/>
    </location>
</feature>
<dbReference type="GO" id="GO:0120159">
    <property type="term" value="F:rRNA pseudouridine synthase activity"/>
    <property type="evidence" value="ECO:0007669"/>
    <property type="project" value="UniProtKB-ARBA"/>
</dbReference>
<evidence type="ECO:0000313" key="8">
    <source>
        <dbReference type="EMBL" id="KAF1022798.1"/>
    </source>
</evidence>
<evidence type="ECO:0000256" key="2">
    <source>
        <dbReference type="ARBA" id="ARBA00022884"/>
    </source>
</evidence>
<dbReference type="Gene3D" id="3.30.70.1560">
    <property type="entry name" value="Alpha-L RNA-binding motif"/>
    <property type="match status" value="1"/>
</dbReference>
<feature type="domain" description="RNA-binding S4" evidence="7">
    <location>
        <begin position="233"/>
        <end position="294"/>
    </location>
</feature>
<feature type="region of interest" description="Disordered" evidence="6">
    <location>
        <begin position="213"/>
        <end position="232"/>
    </location>
</feature>
<protein>
    <recommendedName>
        <fullName evidence="5">Pseudouridine synthase</fullName>
        <ecNumber evidence="5">5.4.99.-</ecNumber>
    </recommendedName>
</protein>
<proteinExistence type="inferred from homology"/>
<feature type="region of interest" description="Disordered" evidence="6">
    <location>
        <begin position="469"/>
        <end position="680"/>
    </location>
</feature>
<feature type="compositionally biased region" description="Low complexity" evidence="6">
    <location>
        <begin position="93"/>
        <end position="104"/>
    </location>
</feature>
<dbReference type="CDD" id="cd02556">
    <property type="entry name" value="PseudoU_synth_RluB"/>
    <property type="match status" value="1"/>
</dbReference>
<feature type="compositionally biased region" description="Low complexity" evidence="6">
    <location>
        <begin position="16"/>
        <end position="25"/>
    </location>
</feature>
<dbReference type="InterPro" id="IPR002942">
    <property type="entry name" value="S4_RNA-bd"/>
</dbReference>
<evidence type="ECO:0000256" key="3">
    <source>
        <dbReference type="ARBA" id="ARBA00023235"/>
    </source>
</evidence>
<feature type="compositionally biased region" description="Gly residues" evidence="6">
    <location>
        <begin position="649"/>
        <end position="674"/>
    </location>
</feature>
<dbReference type="InterPro" id="IPR020103">
    <property type="entry name" value="PsdUridine_synth_cat_dom_sf"/>
</dbReference>
<dbReference type="SUPFAM" id="SSF55174">
    <property type="entry name" value="Alpha-L RNA-binding motif"/>
    <property type="match status" value="1"/>
</dbReference>
<dbReference type="SUPFAM" id="SSF55120">
    <property type="entry name" value="Pseudouridine synthase"/>
    <property type="match status" value="1"/>
</dbReference>
<dbReference type="Gene3D" id="3.30.70.580">
    <property type="entry name" value="Pseudouridine synthase I, catalytic domain, N-terminal subdomain"/>
    <property type="match status" value="1"/>
</dbReference>
<dbReference type="InterPro" id="IPR018496">
    <property type="entry name" value="PsdUridine_synth_RsuA/RluB_CS"/>
</dbReference>
<dbReference type="InterPro" id="IPR020094">
    <property type="entry name" value="TruA/RsuA/RluB/E/F_N"/>
</dbReference>
<dbReference type="InterPro" id="IPR006145">
    <property type="entry name" value="PsdUridine_synth_RsuA/RluA"/>
</dbReference>
<dbReference type="InterPro" id="IPR036986">
    <property type="entry name" value="S4_RNA-bd_sf"/>
</dbReference>
<feature type="compositionally biased region" description="Low complexity" evidence="6">
    <location>
        <begin position="35"/>
        <end position="68"/>
    </location>
</feature>
<evidence type="ECO:0000256" key="5">
    <source>
        <dbReference type="RuleBase" id="RU003887"/>
    </source>
</evidence>
<dbReference type="PROSITE" id="PS50889">
    <property type="entry name" value="S4"/>
    <property type="match status" value="1"/>
</dbReference>
<evidence type="ECO:0000256" key="6">
    <source>
        <dbReference type="SAM" id="MobiDB-lite"/>
    </source>
</evidence>
<name>A0A7V8JRH4_9BURK</name>
<dbReference type="PANTHER" id="PTHR47683:SF3">
    <property type="entry name" value="RIBOSOMAL LARGE SUBUNIT PSEUDOURIDINE SYNTHASE B"/>
    <property type="match status" value="1"/>
</dbReference>
<organism evidence="8 9">
    <name type="scientific">Paracidovorax wautersii</name>
    <dbReference type="NCBI Taxonomy" id="1177982"/>
    <lineage>
        <taxon>Bacteria</taxon>
        <taxon>Pseudomonadati</taxon>
        <taxon>Pseudomonadota</taxon>
        <taxon>Betaproteobacteria</taxon>
        <taxon>Burkholderiales</taxon>
        <taxon>Comamonadaceae</taxon>
        <taxon>Paracidovorax</taxon>
    </lineage>
</organism>
<feature type="region of interest" description="Disordered" evidence="6">
    <location>
        <begin position="1"/>
        <end position="181"/>
    </location>
</feature>
<feature type="compositionally biased region" description="Polar residues" evidence="6">
    <location>
        <begin position="469"/>
        <end position="484"/>
    </location>
</feature>
<dbReference type="InterPro" id="IPR042092">
    <property type="entry name" value="PsdUridine_s_RsuA/RluB/E/F_cat"/>
</dbReference>
<dbReference type="GO" id="GO:0000455">
    <property type="term" value="P:enzyme-directed rRNA pseudouridine synthesis"/>
    <property type="evidence" value="ECO:0007669"/>
    <property type="project" value="UniProtKB-ARBA"/>
</dbReference>
<feature type="compositionally biased region" description="Gly residues" evidence="6">
    <location>
        <begin position="532"/>
        <end position="558"/>
    </location>
</feature>
<evidence type="ECO:0000256" key="1">
    <source>
        <dbReference type="ARBA" id="ARBA00008348"/>
    </source>
</evidence>
<dbReference type="PANTHER" id="PTHR47683">
    <property type="entry name" value="PSEUDOURIDINE SYNTHASE FAMILY PROTEIN-RELATED"/>
    <property type="match status" value="1"/>
</dbReference>
<evidence type="ECO:0000259" key="7">
    <source>
        <dbReference type="SMART" id="SM00363"/>
    </source>
</evidence>
<dbReference type="AlphaFoldDB" id="A0A7V8JRH4"/>
<reference evidence="9" key="1">
    <citation type="journal article" date="2020" name="MBio">
        <title>Horizontal gene transfer to a defensive symbiont with a reduced genome amongst a multipartite beetle microbiome.</title>
        <authorList>
            <person name="Waterworth S.C."/>
            <person name="Florez L.V."/>
            <person name="Rees E.R."/>
            <person name="Hertweck C."/>
            <person name="Kaltenpoth M."/>
            <person name="Kwan J.C."/>
        </authorList>
    </citation>
    <scope>NUCLEOTIDE SEQUENCE [LARGE SCALE GENOMIC DNA]</scope>
</reference>
<evidence type="ECO:0000313" key="9">
    <source>
        <dbReference type="Proteomes" id="UP000461670"/>
    </source>
</evidence>
<evidence type="ECO:0000256" key="4">
    <source>
        <dbReference type="PROSITE-ProRule" id="PRU00182"/>
    </source>
</evidence>
<feature type="compositionally biased region" description="Gly residues" evidence="6">
    <location>
        <begin position="616"/>
        <end position="626"/>
    </location>
</feature>
<feature type="compositionally biased region" description="Basic and acidic residues" evidence="6">
    <location>
        <begin position="160"/>
        <end position="176"/>
    </location>
</feature>
<feature type="compositionally biased region" description="Low complexity" evidence="6">
    <location>
        <begin position="574"/>
        <end position="586"/>
    </location>
</feature>
<dbReference type="CDD" id="cd00165">
    <property type="entry name" value="S4"/>
    <property type="match status" value="1"/>
</dbReference>
<comment type="caution">
    <text evidence="8">The sequence shown here is derived from an EMBL/GenBank/DDBJ whole genome shotgun (WGS) entry which is preliminary data.</text>
</comment>
<dbReference type="GO" id="GO:0003723">
    <property type="term" value="F:RNA binding"/>
    <property type="evidence" value="ECO:0007669"/>
    <property type="project" value="UniProtKB-KW"/>
</dbReference>
<dbReference type="EC" id="5.4.99.-" evidence="5"/>
<dbReference type="GO" id="GO:0005829">
    <property type="term" value="C:cytosol"/>
    <property type="evidence" value="ECO:0007669"/>
    <property type="project" value="UniProtKB-ARBA"/>
</dbReference>